<sequence>MSPPDVLSARRLPIMPRLYLFAVGLLKTARAAGLKASNGFRRRLPALHTMIAVVGSFGLLSRALHTLLPGTANAARAGIGAAGAAVFRQFIFNKTTSNGRIGFRSAVRLASS</sequence>
<dbReference type="Gene3D" id="1.10.3730.20">
    <property type="match status" value="1"/>
</dbReference>
<accession>A0ABY0CU28</accession>
<name>A0ABY0CU28_9DELT</name>
<keyword evidence="1" id="KW-0812">Transmembrane</keyword>
<evidence type="ECO:0000256" key="1">
    <source>
        <dbReference type="RuleBase" id="RU003942"/>
    </source>
</evidence>
<dbReference type="EMBL" id="SADD01000004">
    <property type="protein sequence ID" value="RVU44820.1"/>
    <property type="molecule type" value="Genomic_DNA"/>
</dbReference>
<gene>
    <name evidence="2" type="ORF">EA187_09780</name>
</gene>
<dbReference type="InterPro" id="IPR037185">
    <property type="entry name" value="EmrE-like"/>
</dbReference>
<dbReference type="Proteomes" id="UP000282926">
    <property type="component" value="Unassembled WGS sequence"/>
</dbReference>
<evidence type="ECO:0000313" key="2">
    <source>
        <dbReference type="EMBL" id="RVU44820.1"/>
    </source>
</evidence>
<dbReference type="Pfam" id="PF00893">
    <property type="entry name" value="Multi_Drug_Res"/>
    <property type="match status" value="1"/>
</dbReference>
<organism evidence="2 3">
    <name type="scientific">Lujinxingia sediminis</name>
    <dbReference type="NCBI Taxonomy" id="2480984"/>
    <lineage>
        <taxon>Bacteria</taxon>
        <taxon>Deltaproteobacteria</taxon>
        <taxon>Bradymonadales</taxon>
        <taxon>Lujinxingiaceae</taxon>
        <taxon>Lujinxingia</taxon>
    </lineage>
</organism>
<dbReference type="InterPro" id="IPR045324">
    <property type="entry name" value="Small_multidrug_res"/>
</dbReference>
<proteinExistence type="inferred from homology"/>
<comment type="caution">
    <text evidence="2">The sequence shown here is derived from an EMBL/GenBank/DDBJ whole genome shotgun (WGS) entry which is preliminary data.</text>
</comment>
<keyword evidence="3" id="KW-1185">Reference proteome</keyword>
<protein>
    <submittedName>
        <fullName evidence="2">Uncharacterized protein</fullName>
    </submittedName>
</protein>
<dbReference type="SUPFAM" id="SSF103481">
    <property type="entry name" value="Multidrug resistance efflux transporter EmrE"/>
    <property type="match status" value="1"/>
</dbReference>
<comment type="similarity">
    <text evidence="1">Belongs to the drug/metabolite transporter (DMT) superfamily. Small multidrug resistance (SMR) (TC 2.A.7.1) family.</text>
</comment>
<evidence type="ECO:0000313" key="3">
    <source>
        <dbReference type="Proteomes" id="UP000282926"/>
    </source>
</evidence>
<comment type="subcellular location">
    <subcellularLocation>
        <location evidence="1">Cell membrane</location>
        <topology evidence="1">Multi-pass membrane protein</topology>
    </subcellularLocation>
</comment>
<keyword evidence="1" id="KW-0472">Membrane</keyword>
<reference evidence="2 3" key="1">
    <citation type="submission" date="2019-01" db="EMBL/GenBank/DDBJ databases">
        <title>Lujinxingia litoralis gen. nov., sp. nov. and Lujinxingia sediminis gen. nov., sp. nov., new members in the order Bradymonadales, isolated from coastal sediment.</title>
        <authorList>
            <person name="Li C.-M."/>
        </authorList>
    </citation>
    <scope>NUCLEOTIDE SEQUENCE [LARGE SCALE GENOMIC DNA]</scope>
    <source>
        <strain evidence="2 3">SEH01</strain>
    </source>
</reference>